<keyword evidence="1" id="KW-1133">Transmembrane helix</keyword>
<protein>
    <submittedName>
        <fullName evidence="3">Uncharacterized protein</fullName>
    </submittedName>
</protein>
<evidence type="ECO:0000313" key="3">
    <source>
        <dbReference type="EMBL" id="CAL1384547.1"/>
    </source>
</evidence>
<dbReference type="EMBL" id="OZ034817">
    <property type="protein sequence ID" value="CAL1384547.1"/>
    <property type="molecule type" value="Genomic_DNA"/>
</dbReference>
<keyword evidence="2" id="KW-0732">Signal</keyword>
<proteinExistence type="predicted"/>
<name>A0AAV2EFN8_9ROSI</name>
<organism evidence="3 4">
    <name type="scientific">Linum trigynum</name>
    <dbReference type="NCBI Taxonomy" id="586398"/>
    <lineage>
        <taxon>Eukaryota</taxon>
        <taxon>Viridiplantae</taxon>
        <taxon>Streptophyta</taxon>
        <taxon>Embryophyta</taxon>
        <taxon>Tracheophyta</taxon>
        <taxon>Spermatophyta</taxon>
        <taxon>Magnoliopsida</taxon>
        <taxon>eudicotyledons</taxon>
        <taxon>Gunneridae</taxon>
        <taxon>Pentapetalae</taxon>
        <taxon>rosids</taxon>
        <taxon>fabids</taxon>
        <taxon>Malpighiales</taxon>
        <taxon>Linaceae</taxon>
        <taxon>Linum</taxon>
    </lineage>
</organism>
<evidence type="ECO:0000256" key="1">
    <source>
        <dbReference type="SAM" id="Phobius"/>
    </source>
</evidence>
<dbReference type="AlphaFoldDB" id="A0AAV2EFN8"/>
<evidence type="ECO:0000256" key="2">
    <source>
        <dbReference type="SAM" id="SignalP"/>
    </source>
</evidence>
<keyword evidence="1" id="KW-0472">Membrane</keyword>
<reference evidence="3 4" key="1">
    <citation type="submission" date="2024-04" db="EMBL/GenBank/DDBJ databases">
        <authorList>
            <person name="Fracassetti M."/>
        </authorList>
    </citation>
    <scope>NUCLEOTIDE SEQUENCE [LARGE SCALE GENOMIC DNA]</scope>
</reference>
<feature type="transmembrane region" description="Helical" evidence="1">
    <location>
        <begin position="139"/>
        <end position="168"/>
    </location>
</feature>
<keyword evidence="1" id="KW-0812">Transmembrane</keyword>
<feature type="signal peptide" evidence="2">
    <location>
        <begin position="1"/>
        <end position="18"/>
    </location>
</feature>
<sequence length="193" mass="20631">MAFVPLVLLLVPRAFCRAEASVENLRQRIIPAPFKLDQVMNEIEVHGNVYTLALLEIYARLAGAEKAYNDLVVEEKFSSHVIDVIVAQHNATIAATVVYLLAAALPSPLHESVADVQQVQPHAVLGLHLLVLGVGQDHLLVLGVVGLNLVVLGVLGLNLVVLGLHLVLDAGRGPPDLGRRRRGPPDADPQCGA</sequence>
<accession>A0AAV2EFN8</accession>
<feature type="chain" id="PRO_5043819372" evidence="2">
    <location>
        <begin position="19"/>
        <end position="193"/>
    </location>
</feature>
<keyword evidence="4" id="KW-1185">Reference proteome</keyword>
<evidence type="ECO:0000313" key="4">
    <source>
        <dbReference type="Proteomes" id="UP001497516"/>
    </source>
</evidence>
<dbReference type="Proteomes" id="UP001497516">
    <property type="component" value="Chromosome 4"/>
</dbReference>
<gene>
    <name evidence="3" type="ORF">LTRI10_LOCUS25742</name>
</gene>